<evidence type="ECO:0000313" key="7">
    <source>
        <dbReference type="Proteomes" id="UP001206925"/>
    </source>
</evidence>
<evidence type="ECO:0000256" key="1">
    <source>
        <dbReference type="ARBA" id="ARBA00004123"/>
    </source>
</evidence>
<name>A0AAD5CCZ4_AMBAR</name>
<evidence type="ECO:0000256" key="5">
    <source>
        <dbReference type="SAM" id="MobiDB-lite"/>
    </source>
</evidence>
<proteinExistence type="predicted"/>
<dbReference type="PANTHER" id="PTHR12663">
    <property type="entry name" value="ANDROGEN INDUCED INHIBITOR OF PROLIFERATION AS3 / PDS5-RELATED"/>
    <property type="match status" value="1"/>
</dbReference>
<keyword evidence="7" id="KW-1185">Reference proteome</keyword>
<feature type="non-terminal residue" evidence="6">
    <location>
        <position position="481"/>
    </location>
</feature>
<dbReference type="EMBL" id="JAMZMK010008628">
    <property type="protein sequence ID" value="KAI7739357.1"/>
    <property type="molecule type" value="Genomic_DNA"/>
</dbReference>
<dbReference type="GO" id="GO:0005634">
    <property type="term" value="C:nucleus"/>
    <property type="evidence" value="ECO:0007669"/>
    <property type="project" value="UniProtKB-SubCell"/>
</dbReference>
<dbReference type="GO" id="GO:0007064">
    <property type="term" value="P:mitotic sister chromatid cohesion"/>
    <property type="evidence" value="ECO:0007669"/>
    <property type="project" value="InterPro"/>
</dbReference>
<dbReference type="InterPro" id="IPR039776">
    <property type="entry name" value="Pds5"/>
</dbReference>
<dbReference type="GO" id="GO:0000785">
    <property type="term" value="C:chromatin"/>
    <property type="evidence" value="ECO:0007669"/>
    <property type="project" value="TreeGrafter"/>
</dbReference>
<dbReference type="PANTHER" id="PTHR12663:SF3">
    <property type="entry name" value="SISTER CHROMATID COHESION PROTEIN PDS5 HOMOLOG C"/>
    <property type="match status" value="1"/>
</dbReference>
<gene>
    <name evidence="6" type="ORF">M8C21_010700</name>
</gene>
<evidence type="ECO:0000256" key="4">
    <source>
        <dbReference type="ARBA" id="ARBA00023242"/>
    </source>
</evidence>
<feature type="non-terminal residue" evidence="6">
    <location>
        <position position="1"/>
    </location>
</feature>
<evidence type="ECO:0000256" key="3">
    <source>
        <dbReference type="ARBA" id="ARBA00023204"/>
    </source>
</evidence>
<dbReference type="Pfam" id="PF20168">
    <property type="entry name" value="PDS5"/>
    <property type="match status" value="1"/>
</dbReference>
<accession>A0AAD5CCZ4</accession>
<keyword evidence="3" id="KW-0234">DNA repair</keyword>
<dbReference type="AlphaFoldDB" id="A0AAD5CCZ4"/>
<comment type="caution">
    <text evidence="6">The sequence shown here is derived from an EMBL/GenBank/DDBJ whole genome shotgun (WGS) entry which is preliminary data.</text>
</comment>
<dbReference type="Proteomes" id="UP001206925">
    <property type="component" value="Unassembled WGS sequence"/>
</dbReference>
<sequence length="481" mass="55148">IKKMTSADVELEQQIKEAGKQLLHPPDSLHALLPVLDRVEKLLSKVDQSPKRSMIEALKPSMMALIQDRYLKHSDVDVKVAAVFQLIVAYFEGLADQSSRSYNKRASILETVSKVWSCVIMLDLECDALIVEMFENFLKSVRDYHIDSIFSSMENIMVLVLEESEKIPAEMLKPLLAGVKKDNKGVLPIARNLVEGVRLKSAVFLEHLLFYVNICATLSILDIDSGFDPFMVEKKWGSKEYYEKSHNDVEFYLMRKPEDPLRYFQFDTLYYLFNREKSASRYNELRCLLMIIDPSRFQVNAISVGGNVGVVKRDHMCRKNASFNEDSHNFSINYREVLAIKGNRNRQIIKLRDSRNQAPKARLNPPKQTTKKPPIGRKTAGINTIVGAIYEVMGNLKTIRKIVGVIFLSTGKFVIALKVVNSRSPNKLLRHEQISYRRLLLYTFARVINLDSRQFFDGQVWFRQLLSANPTVLLKLSLLVP</sequence>
<dbReference type="GO" id="GO:0006281">
    <property type="term" value="P:DNA repair"/>
    <property type="evidence" value="ECO:0007669"/>
    <property type="project" value="UniProtKB-KW"/>
</dbReference>
<keyword evidence="2" id="KW-0227">DNA damage</keyword>
<evidence type="ECO:0000256" key="2">
    <source>
        <dbReference type="ARBA" id="ARBA00022763"/>
    </source>
</evidence>
<feature type="region of interest" description="Disordered" evidence="5">
    <location>
        <begin position="354"/>
        <end position="376"/>
    </location>
</feature>
<comment type="subcellular location">
    <subcellularLocation>
        <location evidence="1">Nucleus</location>
    </subcellularLocation>
</comment>
<keyword evidence="4" id="KW-0539">Nucleus</keyword>
<protein>
    <submittedName>
        <fullName evidence="6">Uncharacterized protein</fullName>
    </submittedName>
</protein>
<evidence type="ECO:0000313" key="6">
    <source>
        <dbReference type="EMBL" id="KAI7739357.1"/>
    </source>
</evidence>
<organism evidence="6 7">
    <name type="scientific">Ambrosia artemisiifolia</name>
    <name type="common">Common ragweed</name>
    <dbReference type="NCBI Taxonomy" id="4212"/>
    <lineage>
        <taxon>Eukaryota</taxon>
        <taxon>Viridiplantae</taxon>
        <taxon>Streptophyta</taxon>
        <taxon>Embryophyta</taxon>
        <taxon>Tracheophyta</taxon>
        <taxon>Spermatophyta</taxon>
        <taxon>Magnoliopsida</taxon>
        <taxon>eudicotyledons</taxon>
        <taxon>Gunneridae</taxon>
        <taxon>Pentapetalae</taxon>
        <taxon>asterids</taxon>
        <taxon>campanulids</taxon>
        <taxon>Asterales</taxon>
        <taxon>Asteraceae</taxon>
        <taxon>Asteroideae</taxon>
        <taxon>Heliantheae alliance</taxon>
        <taxon>Heliantheae</taxon>
        <taxon>Ambrosia</taxon>
    </lineage>
</organism>
<reference evidence="6" key="1">
    <citation type="submission" date="2022-06" db="EMBL/GenBank/DDBJ databases">
        <title>Uncovering the hologenomic basis of an extraordinary plant invasion.</title>
        <authorList>
            <person name="Bieker V.C."/>
            <person name="Martin M.D."/>
            <person name="Gilbert T."/>
            <person name="Hodgins K."/>
            <person name="Battlay P."/>
            <person name="Petersen B."/>
            <person name="Wilson J."/>
        </authorList>
    </citation>
    <scope>NUCLEOTIDE SEQUENCE</scope>
    <source>
        <strain evidence="6">AA19_3_7</strain>
        <tissue evidence="6">Leaf</tissue>
    </source>
</reference>